<dbReference type="GO" id="GO:0000160">
    <property type="term" value="P:phosphorelay signal transduction system"/>
    <property type="evidence" value="ECO:0007669"/>
    <property type="project" value="InterPro"/>
</dbReference>
<evidence type="ECO:0008006" key="6">
    <source>
        <dbReference type="Google" id="ProtNLM"/>
    </source>
</evidence>
<dbReference type="SUPFAM" id="SSF55073">
    <property type="entry name" value="Nucleotide cyclase"/>
    <property type="match status" value="1"/>
</dbReference>
<dbReference type="GO" id="GO:1902201">
    <property type="term" value="P:negative regulation of bacterial-type flagellum-dependent cell motility"/>
    <property type="evidence" value="ECO:0007669"/>
    <property type="project" value="TreeGrafter"/>
</dbReference>
<proteinExistence type="predicted"/>
<dbReference type="SUPFAM" id="SSF52172">
    <property type="entry name" value="CheY-like"/>
    <property type="match status" value="2"/>
</dbReference>
<dbReference type="InterPro" id="IPR050469">
    <property type="entry name" value="Diguanylate_Cyclase"/>
</dbReference>
<evidence type="ECO:0000313" key="5">
    <source>
        <dbReference type="Proteomes" id="UP000188184"/>
    </source>
</evidence>
<dbReference type="PROSITE" id="PS50887">
    <property type="entry name" value="GGDEF"/>
    <property type="match status" value="1"/>
</dbReference>
<protein>
    <recommendedName>
        <fullName evidence="6">Diguanylate cyclase</fullName>
    </recommendedName>
</protein>
<dbReference type="GO" id="GO:0043709">
    <property type="term" value="P:cell adhesion involved in single-species biofilm formation"/>
    <property type="evidence" value="ECO:0007669"/>
    <property type="project" value="TreeGrafter"/>
</dbReference>
<keyword evidence="1" id="KW-0597">Phosphoprotein</keyword>
<gene>
    <name evidence="4" type="ORF">B0X71_02240</name>
</gene>
<dbReference type="RefSeq" id="WP_198038671.1">
    <property type="nucleotide sequence ID" value="NZ_CP019640.1"/>
</dbReference>
<comment type="caution">
    <text evidence="1">Lacks conserved residue(s) required for the propagation of feature annotation.</text>
</comment>
<dbReference type="InterPro" id="IPR000160">
    <property type="entry name" value="GGDEF_dom"/>
</dbReference>
<name>A0A1Q2KVA4_9BACL</name>
<evidence type="ECO:0000256" key="1">
    <source>
        <dbReference type="PROSITE-ProRule" id="PRU00169"/>
    </source>
</evidence>
<dbReference type="Gene3D" id="3.40.50.2300">
    <property type="match status" value="2"/>
</dbReference>
<dbReference type="InterPro" id="IPR029787">
    <property type="entry name" value="Nucleotide_cyclase"/>
</dbReference>
<dbReference type="CDD" id="cd01949">
    <property type="entry name" value="GGDEF"/>
    <property type="match status" value="1"/>
</dbReference>
<dbReference type="KEGG" id="pmar:B0X71_02240"/>
<dbReference type="FunFam" id="3.30.70.270:FF:000001">
    <property type="entry name" value="Diguanylate cyclase domain protein"/>
    <property type="match status" value="1"/>
</dbReference>
<accession>A0A1Q2KVA4</accession>
<reference evidence="4 5" key="1">
    <citation type="submission" date="2017-02" db="EMBL/GenBank/DDBJ databases">
        <title>The complete genomic sequence of a novel cold adapted crude oil-degrading bacterium Planococcus qaidamina Y42.</title>
        <authorList>
            <person name="Yang R."/>
        </authorList>
    </citation>
    <scope>NUCLEOTIDE SEQUENCE [LARGE SCALE GENOMIC DNA]</scope>
    <source>
        <strain evidence="4 5">Y42</strain>
    </source>
</reference>
<dbReference type="PROSITE" id="PS50110">
    <property type="entry name" value="RESPONSE_REGULATORY"/>
    <property type="match status" value="2"/>
</dbReference>
<dbReference type="NCBIfam" id="TIGR00254">
    <property type="entry name" value="GGDEF"/>
    <property type="match status" value="1"/>
</dbReference>
<feature type="domain" description="Response regulatory" evidence="2">
    <location>
        <begin position="106"/>
        <end position="222"/>
    </location>
</feature>
<evidence type="ECO:0000313" key="4">
    <source>
        <dbReference type="EMBL" id="AQQ52056.1"/>
    </source>
</evidence>
<organism evidence="4 5">
    <name type="scientific">Planococcus lenghuensis</name>
    <dbReference type="NCBI Taxonomy" id="2213202"/>
    <lineage>
        <taxon>Bacteria</taxon>
        <taxon>Bacillati</taxon>
        <taxon>Bacillota</taxon>
        <taxon>Bacilli</taxon>
        <taxon>Bacillales</taxon>
        <taxon>Caryophanaceae</taxon>
        <taxon>Planococcus</taxon>
    </lineage>
</organism>
<dbReference type="PANTHER" id="PTHR45138">
    <property type="entry name" value="REGULATORY COMPONENTS OF SENSORY TRANSDUCTION SYSTEM"/>
    <property type="match status" value="1"/>
</dbReference>
<dbReference type="Proteomes" id="UP000188184">
    <property type="component" value="Chromosome"/>
</dbReference>
<dbReference type="InterPro" id="IPR043128">
    <property type="entry name" value="Rev_trsase/Diguanyl_cyclase"/>
</dbReference>
<dbReference type="Pfam" id="PF00990">
    <property type="entry name" value="GGDEF"/>
    <property type="match status" value="1"/>
</dbReference>
<feature type="domain" description="Response regulatory" evidence="2">
    <location>
        <begin position="408"/>
        <end position="531"/>
    </location>
</feature>
<dbReference type="AlphaFoldDB" id="A0A1Q2KVA4"/>
<feature type="domain" description="GGDEF" evidence="3">
    <location>
        <begin position="262"/>
        <end position="395"/>
    </location>
</feature>
<dbReference type="PANTHER" id="PTHR45138:SF9">
    <property type="entry name" value="DIGUANYLATE CYCLASE DGCM-RELATED"/>
    <property type="match status" value="1"/>
</dbReference>
<dbReference type="InterPro" id="IPR001789">
    <property type="entry name" value="Sig_transdc_resp-reg_receiver"/>
</dbReference>
<dbReference type="InterPro" id="IPR036641">
    <property type="entry name" value="HPT_dom_sf"/>
</dbReference>
<dbReference type="SUPFAM" id="SSF47226">
    <property type="entry name" value="Histidine-containing phosphotransfer domain, HPT domain"/>
    <property type="match status" value="1"/>
</dbReference>
<dbReference type="Pfam" id="PF00072">
    <property type="entry name" value="Response_reg"/>
    <property type="match status" value="1"/>
</dbReference>
<dbReference type="GO" id="GO:0052621">
    <property type="term" value="F:diguanylate cyclase activity"/>
    <property type="evidence" value="ECO:0007669"/>
    <property type="project" value="TreeGrafter"/>
</dbReference>
<evidence type="ECO:0000259" key="2">
    <source>
        <dbReference type="PROSITE" id="PS50110"/>
    </source>
</evidence>
<dbReference type="InterPro" id="IPR011006">
    <property type="entry name" value="CheY-like_superfamily"/>
</dbReference>
<keyword evidence="5" id="KW-1185">Reference proteome</keyword>
<dbReference type="SMART" id="SM00448">
    <property type="entry name" value="REC"/>
    <property type="match status" value="2"/>
</dbReference>
<sequence>MYDIYQTTLKERIKEVISDWSGNKPPMEKTVHRFFRSLKGTAGTLGMTGIAETAERLMGLYAGNVPDRLADEEVQALISQLRLLLTEDAYEPVRTDPSERMEGQVFVLLIDADLEFANSIKEILGAQNIHVVVALTARKGLDLFYTIRPDFVMLSLDLPDMDGFIVLEKLAARSRKNFTPIAALAANPQKTDKIRAYELGATDFIKKLIDPAIFLPYLYNRLAYRSEIQRMVIMDDLTGAYNRRYLTNVVPEYITAYQDRRTASAFVLLDLDNFKQVNDTYGHAAGDTVLREFAKCVKSLIREQDGLFRFGGEEFALLLPSTTKEAAREIVLRIRTAFANYRFTVGTDTFSVTFSAGITETCMTNLHAEKLTDEADQALYYAKDQGRDRICIYDPDIMSSSHGKILEIILLADNPLIRAMLIKQVAEQCSLSHYLIRPRTFRHKSEFSDTRVYRPERRYLFLIDGDTINIDCLQTIKQLRSVYPAERLFISVLFERSAGAQVAAALEHGADDYLLKPFKSEDLTRHISRLMTH</sequence>
<dbReference type="GO" id="GO:0005886">
    <property type="term" value="C:plasma membrane"/>
    <property type="evidence" value="ECO:0007669"/>
    <property type="project" value="TreeGrafter"/>
</dbReference>
<evidence type="ECO:0000259" key="3">
    <source>
        <dbReference type="PROSITE" id="PS50887"/>
    </source>
</evidence>
<feature type="modified residue" description="4-aspartylphosphate" evidence="1">
    <location>
        <position position="464"/>
    </location>
</feature>
<dbReference type="CDD" id="cd00156">
    <property type="entry name" value="REC"/>
    <property type="match status" value="1"/>
</dbReference>
<dbReference type="Gene3D" id="3.30.70.270">
    <property type="match status" value="1"/>
</dbReference>
<dbReference type="EMBL" id="CP019640">
    <property type="protein sequence ID" value="AQQ52056.1"/>
    <property type="molecule type" value="Genomic_DNA"/>
</dbReference>
<dbReference type="SMART" id="SM00267">
    <property type="entry name" value="GGDEF"/>
    <property type="match status" value="1"/>
</dbReference>